<dbReference type="Proteomes" id="UP000033483">
    <property type="component" value="Unassembled WGS sequence"/>
</dbReference>
<keyword evidence="2" id="KW-0479">Metal-binding</keyword>
<feature type="compositionally biased region" description="Basic and acidic residues" evidence="6">
    <location>
        <begin position="444"/>
        <end position="460"/>
    </location>
</feature>
<evidence type="ECO:0000256" key="1">
    <source>
        <dbReference type="ARBA" id="ARBA00004123"/>
    </source>
</evidence>
<dbReference type="PANTHER" id="PTHR15835">
    <property type="entry name" value="NUCLEAR-INTERACTING PARTNER OF ALK"/>
    <property type="match status" value="1"/>
</dbReference>
<feature type="domain" description="C3HC-type" evidence="7">
    <location>
        <begin position="122"/>
        <end position="259"/>
    </location>
</feature>
<sequence>MANVNATKRKFNALLQGMGNRSTPSTPTRDNNSATPMPVSDRYTGPLADSAMKRRRLGPNETSTILTSAPGSTTTVSNVALRKWSGGNVSRNISPMNEPVLPAVTTKVTNVTPPMLAAKYCPADREELIRRLATFQDISDWTPKPDRVSEIEWARRGWICQGKERVRCTLCHKELVVKFSTKEVDGKEVPGLTPLEVENALVVKYHELMTTAHQENCLWRQAGCDESLLRISFSDTRFTLESLQRRYLELISRADSLPYMFDLKLPEEIDLDLVISQLPDSFFNGSSSAPKSSPNKVALALALMGWQGLTNTRIGALTNSASCHTCLRRLGLWMFKSKEIAPDGTVTVPAAMDFLDPAREHRFFCPWKNTHTQRLPTARLKKGETMPAWKVLGQLLRNDAFLRECLTDSPAGCMQRRRSRSELVSGTPSKEGGGEQSSDSIGAGDRDAESRDARDKERWARLRRVKSLFEAKGSKKKKSTTSQSPSRPGTGASSTTELPLRPNVP</sequence>
<evidence type="ECO:0000313" key="9">
    <source>
        <dbReference type="EMBL" id="KKA30023.1"/>
    </source>
</evidence>
<dbReference type="AlphaFoldDB" id="A0A0F4ZJG5"/>
<evidence type="ECO:0000256" key="5">
    <source>
        <dbReference type="ARBA" id="ARBA00023242"/>
    </source>
</evidence>
<feature type="compositionally biased region" description="Polar residues" evidence="6">
    <location>
        <begin position="60"/>
        <end position="72"/>
    </location>
</feature>
<proteinExistence type="predicted"/>
<feature type="domain" description="NuBaID C-terminal" evidence="8">
    <location>
        <begin position="298"/>
        <end position="399"/>
    </location>
</feature>
<dbReference type="OrthoDB" id="2592092at2759"/>
<keyword evidence="10" id="KW-1185">Reference proteome</keyword>
<keyword evidence="4" id="KW-0862">Zinc</keyword>
<dbReference type="Pfam" id="PF08600">
    <property type="entry name" value="NuBaID_C"/>
    <property type="match status" value="1"/>
</dbReference>
<dbReference type="GO" id="GO:0005634">
    <property type="term" value="C:nucleus"/>
    <property type="evidence" value="ECO:0007669"/>
    <property type="project" value="UniProtKB-SubCell"/>
</dbReference>
<keyword evidence="5" id="KW-0539">Nucleus</keyword>
<keyword evidence="3" id="KW-0863">Zinc-finger</keyword>
<evidence type="ECO:0000256" key="3">
    <source>
        <dbReference type="ARBA" id="ARBA00022771"/>
    </source>
</evidence>
<evidence type="ECO:0000256" key="6">
    <source>
        <dbReference type="SAM" id="MobiDB-lite"/>
    </source>
</evidence>
<accession>A0A0F4ZJG5</accession>
<comment type="subcellular location">
    <subcellularLocation>
        <location evidence="1">Nucleus</location>
    </subcellularLocation>
</comment>
<name>A0A0F4ZJG5_9PEZI</name>
<evidence type="ECO:0000256" key="2">
    <source>
        <dbReference type="ARBA" id="ARBA00022723"/>
    </source>
</evidence>
<evidence type="ECO:0008006" key="11">
    <source>
        <dbReference type="Google" id="ProtNLM"/>
    </source>
</evidence>
<dbReference type="InterPro" id="IPR012935">
    <property type="entry name" value="NuBaID_N"/>
</dbReference>
<feature type="compositionally biased region" description="Polar residues" evidence="6">
    <location>
        <begin position="19"/>
        <end position="35"/>
    </location>
</feature>
<gene>
    <name evidence="9" type="ORF">TD95_001517</name>
</gene>
<evidence type="ECO:0000313" key="10">
    <source>
        <dbReference type="Proteomes" id="UP000033483"/>
    </source>
</evidence>
<evidence type="ECO:0000256" key="4">
    <source>
        <dbReference type="ARBA" id="ARBA00022833"/>
    </source>
</evidence>
<feature type="region of interest" description="Disordered" evidence="6">
    <location>
        <begin position="14"/>
        <end position="72"/>
    </location>
</feature>
<evidence type="ECO:0000259" key="7">
    <source>
        <dbReference type="Pfam" id="PF07967"/>
    </source>
</evidence>
<comment type="caution">
    <text evidence="9">The sequence shown here is derived from an EMBL/GenBank/DDBJ whole genome shotgun (WGS) entry which is preliminary data.</text>
</comment>
<dbReference type="InterPro" id="IPR013909">
    <property type="entry name" value="NuBaID_C"/>
</dbReference>
<feature type="region of interest" description="Disordered" evidence="6">
    <location>
        <begin position="416"/>
        <end position="505"/>
    </location>
</feature>
<dbReference type="Pfam" id="PF07967">
    <property type="entry name" value="zf-C3HC"/>
    <property type="match status" value="1"/>
</dbReference>
<dbReference type="SUPFAM" id="SSF57924">
    <property type="entry name" value="Inhibitor of apoptosis (IAP) repeat"/>
    <property type="match status" value="1"/>
</dbReference>
<evidence type="ECO:0000259" key="8">
    <source>
        <dbReference type="Pfam" id="PF08600"/>
    </source>
</evidence>
<dbReference type="GO" id="GO:0008270">
    <property type="term" value="F:zinc ion binding"/>
    <property type="evidence" value="ECO:0007669"/>
    <property type="project" value="UniProtKB-KW"/>
</dbReference>
<reference evidence="9 10" key="1">
    <citation type="submission" date="2015-03" db="EMBL/GenBank/DDBJ databases">
        <authorList>
            <person name="Radwan O."/>
            <person name="Al-Naeli F.A."/>
            <person name="Rendon G.A."/>
            <person name="Fields C."/>
        </authorList>
    </citation>
    <scope>NUCLEOTIDE SEQUENCE [LARGE SCALE GENOMIC DNA]</scope>
    <source>
        <strain evidence="9">CR-DP1</strain>
    </source>
</reference>
<dbReference type="EMBL" id="LAEV01000575">
    <property type="protein sequence ID" value="KKA30023.1"/>
    <property type="molecule type" value="Genomic_DNA"/>
</dbReference>
<dbReference type="PANTHER" id="PTHR15835:SF6">
    <property type="entry name" value="ZINC FINGER C3HC-TYPE PROTEIN 1"/>
    <property type="match status" value="1"/>
</dbReference>
<protein>
    <recommendedName>
        <fullName evidence="11">C3HC-type domain-containing protein</fullName>
    </recommendedName>
</protein>
<organism evidence="9 10">
    <name type="scientific">Thielaviopsis punctulata</name>
    <dbReference type="NCBI Taxonomy" id="72032"/>
    <lineage>
        <taxon>Eukaryota</taxon>
        <taxon>Fungi</taxon>
        <taxon>Dikarya</taxon>
        <taxon>Ascomycota</taxon>
        <taxon>Pezizomycotina</taxon>
        <taxon>Sordariomycetes</taxon>
        <taxon>Hypocreomycetidae</taxon>
        <taxon>Microascales</taxon>
        <taxon>Ceratocystidaceae</taxon>
        <taxon>Thielaviopsis</taxon>
    </lineage>
</organism>